<dbReference type="Proteomes" id="UP000217696">
    <property type="component" value="Chromosome"/>
</dbReference>
<dbReference type="PANTHER" id="PTHR33495:SF2">
    <property type="entry name" value="ANTI-SIGMA FACTOR ANTAGONIST TM_1081-RELATED"/>
    <property type="match status" value="1"/>
</dbReference>
<dbReference type="OrthoDB" id="9796601at2"/>
<dbReference type="GO" id="GO:0030435">
    <property type="term" value="P:sporulation resulting in formation of a cellular spore"/>
    <property type="evidence" value="ECO:0007669"/>
    <property type="project" value="UniProtKB-KW"/>
</dbReference>
<name>A0A0U5AZC9_9BACL</name>
<dbReference type="NCBIfam" id="TIGR00377">
    <property type="entry name" value="ant_ant_sig"/>
    <property type="match status" value="1"/>
</dbReference>
<dbReference type="PANTHER" id="PTHR33495">
    <property type="entry name" value="ANTI-SIGMA FACTOR ANTAGONIST TM_1081-RELATED-RELATED"/>
    <property type="match status" value="1"/>
</dbReference>
<proteinExistence type="inferred from homology"/>
<dbReference type="InterPro" id="IPR014237">
    <property type="entry name" value="Anti-sigma_F_ant"/>
</dbReference>
<dbReference type="SUPFAM" id="SSF52091">
    <property type="entry name" value="SpoIIaa-like"/>
    <property type="match status" value="1"/>
</dbReference>
<organism evidence="7 8">
    <name type="scientific">Aneurinibacillus soli</name>
    <dbReference type="NCBI Taxonomy" id="1500254"/>
    <lineage>
        <taxon>Bacteria</taxon>
        <taxon>Bacillati</taxon>
        <taxon>Bacillota</taxon>
        <taxon>Bacilli</taxon>
        <taxon>Bacillales</taxon>
        <taxon>Paenibacillaceae</taxon>
        <taxon>Aneurinibacillus group</taxon>
        <taxon>Aneurinibacillus</taxon>
    </lineage>
</organism>
<evidence type="ECO:0000256" key="1">
    <source>
        <dbReference type="ARBA" id="ARBA00001976"/>
    </source>
</evidence>
<dbReference type="GO" id="GO:0045152">
    <property type="term" value="F:antisigma factor binding"/>
    <property type="evidence" value="ECO:0007669"/>
    <property type="project" value="InterPro"/>
</dbReference>
<keyword evidence="8" id="KW-1185">Reference proteome</keyword>
<keyword evidence="4" id="KW-0597">Phosphoprotein</keyword>
<keyword evidence="5" id="KW-0749">Sporulation</keyword>
<dbReference type="InterPro" id="IPR002645">
    <property type="entry name" value="STAS_dom"/>
</dbReference>
<evidence type="ECO:0000256" key="6">
    <source>
        <dbReference type="RuleBase" id="RU003749"/>
    </source>
</evidence>
<protein>
    <recommendedName>
        <fullName evidence="3 6">Anti-sigma F factor antagonist</fullName>
    </recommendedName>
    <alternativeName>
        <fullName evidence="6">Stage II sporulation protein</fullName>
    </alternativeName>
</protein>
<gene>
    <name evidence="7" type="primary">spoIIAA</name>
    <name evidence="7" type="ORF">CB4_03283</name>
</gene>
<comment type="similarity">
    <text evidence="2 6">Belongs to the anti-sigma-factor antagonist family.</text>
</comment>
<reference evidence="7 8" key="1">
    <citation type="submission" date="2015-12" db="EMBL/GenBank/DDBJ databases">
        <title>Genome sequence of Aneurinibacillus soli.</title>
        <authorList>
            <person name="Lee J.S."/>
            <person name="Lee K.C."/>
            <person name="Kim K.K."/>
            <person name="Lee B.W."/>
        </authorList>
    </citation>
    <scope>NUCLEOTIDE SEQUENCE [LARGE SCALE GENOMIC DNA]</scope>
    <source>
        <strain evidence="7 8">CB4</strain>
    </source>
</reference>
<dbReference type="CDD" id="cd07043">
    <property type="entry name" value="STAS_anti-anti-sigma_factors"/>
    <property type="match status" value="1"/>
</dbReference>
<evidence type="ECO:0000256" key="4">
    <source>
        <dbReference type="ARBA" id="ARBA00022553"/>
    </source>
</evidence>
<comment type="function">
    <text evidence="1">In the phosphorylated form it could act as an anti-anti-sigma factor that counteracts SpoIIAB and thus releases sigma f from inhibition.</text>
</comment>
<evidence type="ECO:0000256" key="3">
    <source>
        <dbReference type="ARBA" id="ARBA00020784"/>
    </source>
</evidence>
<sequence>MSLRVDTECVEDVLIVRLEGELDHHTAELLRHKLEDDIMRNPVSHLLLSLENLHFMDSSGLGVILGRYKQMNARGGDMMVCSLSPVMYRMFELSGLFKILKIKESEHEALLAWEVA</sequence>
<evidence type="ECO:0000256" key="2">
    <source>
        <dbReference type="ARBA" id="ARBA00009013"/>
    </source>
</evidence>
<dbReference type="Gene3D" id="3.30.750.24">
    <property type="entry name" value="STAS domain"/>
    <property type="match status" value="1"/>
</dbReference>
<dbReference type="InterPro" id="IPR003658">
    <property type="entry name" value="Anti-sigma_ant"/>
</dbReference>
<dbReference type="RefSeq" id="WP_096466812.1">
    <property type="nucleotide sequence ID" value="NZ_AP017312.1"/>
</dbReference>
<dbReference type="PROSITE" id="PS50801">
    <property type="entry name" value="STAS"/>
    <property type="match status" value="1"/>
</dbReference>
<dbReference type="NCBIfam" id="TIGR02886">
    <property type="entry name" value="spore_II_AA"/>
    <property type="match status" value="1"/>
</dbReference>
<dbReference type="KEGG" id="asoc:CB4_03283"/>
<evidence type="ECO:0000313" key="7">
    <source>
        <dbReference type="EMBL" id="BAU29105.1"/>
    </source>
</evidence>
<accession>A0A0U5AZC9</accession>
<dbReference type="Pfam" id="PF01740">
    <property type="entry name" value="STAS"/>
    <property type="match status" value="1"/>
</dbReference>
<dbReference type="InterPro" id="IPR036513">
    <property type="entry name" value="STAS_dom_sf"/>
</dbReference>
<dbReference type="GO" id="GO:0043856">
    <property type="term" value="F:anti-sigma factor antagonist activity"/>
    <property type="evidence" value="ECO:0007669"/>
    <property type="project" value="InterPro"/>
</dbReference>
<evidence type="ECO:0000313" key="8">
    <source>
        <dbReference type="Proteomes" id="UP000217696"/>
    </source>
</evidence>
<evidence type="ECO:0000256" key="5">
    <source>
        <dbReference type="ARBA" id="ARBA00022969"/>
    </source>
</evidence>
<dbReference type="AlphaFoldDB" id="A0A0U5AZC9"/>
<dbReference type="EMBL" id="AP017312">
    <property type="protein sequence ID" value="BAU29105.1"/>
    <property type="molecule type" value="Genomic_DNA"/>
</dbReference>